<dbReference type="SUPFAM" id="SSF81296">
    <property type="entry name" value="E set domains"/>
    <property type="match status" value="1"/>
</dbReference>
<dbReference type="InterPro" id="IPR013783">
    <property type="entry name" value="Ig-like_fold"/>
</dbReference>
<dbReference type="InterPro" id="IPR004193">
    <property type="entry name" value="Glyco_hydro_13_N"/>
</dbReference>
<dbReference type="Gene3D" id="2.60.40.1110">
    <property type="match status" value="1"/>
</dbReference>
<comment type="catalytic activity">
    <reaction evidence="5">
        <text>Hydrolysis of (1-&gt;6)-alpha-D-glucosidic linkages in pullulan, amylopectin and glycogen, and in the alpha- and beta-limit dextrins of amylopectin and glycogen.</text>
        <dbReference type="EC" id="3.2.1.41"/>
    </reaction>
</comment>
<organism evidence="11 12">
    <name type="scientific">Treponema brennaborense (strain DSM 12168 / CIP 105900 / DD5/3)</name>
    <dbReference type="NCBI Taxonomy" id="906968"/>
    <lineage>
        <taxon>Bacteria</taxon>
        <taxon>Pseudomonadati</taxon>
        <taxon>Spirochaetota</taxon>
        <taxon>Spirochaetia</taxon>
        <taxon>Spirochaetales</taxon>
        <taxon>Treponemataceae</taxon>
        <taxon>Treponema</taxon>
    </lineage>
</organism>
<dbReference type="AlphaFoldDB" id="F4LQA6"/>
<dbReference type="CDD" id="cd10315">
    <property type="entry name" value="CBM41_pullulanase"/>
    <property type="match status" value="1"/>
</dbReference>
<dbReference type="GO" id="GO:0005975">
    <property type="term" value="P:carbohydrate metabolic process"/>
    <property type="evidence" value="ECO:0007669"/>
    <property type="project" value="InterPro"/>
</dbReference>
<accession>F4LQA6</accession>
<dbReference type="Pfam" id="PF00128">
    <property type="entry name" value="Alpha-amylase"/>
    <property type="match status" value="1"/>
</dbReference>
<gene>
    <name evidence="11" type="ordered locus">Trebr_0685</name>
</gene>
<dbReference type="Proteomes" id="UP000006546">
    <property type="component" value="Chromosome"/>
</dbReference>
<evidence type="ECO:0000256" key="9">
    <source>
        <dbReference type="SAM" id="SignalP"/>
    </source>
</evidence>
<dbReference type="EC" id="3.2.1.41" evidence="6"/>
<evidence type="ECO:0000256" key="6">
    <source>
        <dbReference type="ARBA" id="ARBA00024062"/>
    </source>
</evidence>
<evidence type="ECO:0000256" key="8">
    <source>
        <dbReference type="ARBA" id="ARBA00031076"/>
    </source>
</evidence>
<proteinExistence type="inferred from homology"/>
<evidence type="ECO:0000259" key="10">
    <source>
        <dbReference type="SMART" id="SM00642"/>
    </source>
</evidence>
<dbReference type="Gene3D" id="2.60.40.10">
    <property type="entry name" value="Immunoglobulins"/>
    <property type="match status" value="1"/>
</dbReference>
<dbReference type="InterPro" id="IPR017853">
    <property type="entry name" value="GH"/>
</dbReference>
<dbReference type="Gene3D" id="2.60.40.1180">
    <property type="entry name" value="Golgi alpha-mannosidase II"/>
    <property type="match status" value="1"/>
</dbReference>
<dbReference type="InterPro" id="IPR005323">
    <property type="entry name" value="CBM41_pullulanase"/>
</dbReference>
<keyword evidence="12" id="KW-1185">Reference proteome</keyword>
<dbReference type="PROSITE" id="PS51257">
    <property type="entry name" value="PROKAR_LIPOPROTEIN"/>
    <property type="match status" value="1"/>
</dbReference>
<dbReference type="InterPro" id="IPR013780">
    <property type="entry name" value="Glyco_hydro_b"/>
</dbReference>
<evidence type="ECO:0000256" key="3">
    <source>
        <dbReference type="ARBA" id="ARBA00022801"/>
    </source>
</evidence>
<dbReference type="Pfam" id="PF03714">
    <property type="entry name" value="PUD"/>
    <property type="match status" value="1"/>
</dbReference>
<evidence type="ECO:0000313" key="11">
    <source>
        <dbReference type="EMBL" id="AEE16127.1"/>
    </source>
</evidence>
<dbReference type="GO" id="GO:0051060">
    <property type="term" value="F:pullulanase activity"/>
    <property type="evidence" value="ECO:0007669"/>
    <property type="project" value="UniProtKB-EC"/>
</dbReference>
<sequence>MKNGRKRSTGMMTAGCLVLTALLFASCASGMQEKPGTADADSLMSAAPGSFENAAPDNLDAVIALNQKLAPASDEFIIYYVRGDKNYEPWALWMWALPGGDGAAAWDYTQHWNVENGIGYMRYNLDGSSTGGTVPVSADGNIGLIVRQKADWIKDGNDDRVWNVNTSNAAVVFSGDMNTYAVKGYKPRVTEAILVTPTQIRLTLSGRFALDTDGGASGFSVASKTGTDFAVAQVFNTDSPENSVYNYTKHVTITLAQSAGAADALIVSNPAFEGAKEVDSTKLAVQLAESAVPGTDAVLGMSYDSRNKSASFTLWAPTSSAAHLNLYRSDRAAAADYTVPMTLDAASGVWSCTFAQVDPDGLFYDFTLTNAKGTVTVLDPYARSMAAYRNQGGSGRAAVVDMNSAKALPAGGMNAPFVSLAQREDAIIYEMSVRDFTISADSGVSAKKGTYTAFIEKIPYLKELGITHVQLMPVQNFYFTDETKQSYESSGTVNNNNYNWGYDPHNYFTPEGWYAQNPSDPYSRVAELRTLINECHKAGIGVLLDVVYNHMAGTSFLDDIVPGYFFRTNAQGKFTSNSGCGNDVATERTMARKLIVDSIRYWVEEYKVDGFRFDLMGLIDTQTVLDGYAAARAINADTLFEGEGWKMYNGEKGTVGMDQNYMIKTDSVAVFNDEFRDLIKAGGFNEAGQGFITKKGINTDRLFKNVIGQPVANYRADDPGDNLQYIAAHDGLTLHDSISHNARLDERVPAQKAELISRIKLGNFFIMTSQGLAFMHGGQERGRTKPNVTGASNECVGNFVRNSYDSSDNINQIVWSLDGDYRKLLDYTKNLIALRKNFDVFRIGDMAKVTAAASKLDSPENSNLTLGYSLKWNDGTWFVLINAESKPMTFALPVNASAALVFADADGAYLDGLSAADASGVSVNGNAVTIAALTAAVIRVK</sequence>
<dbReference type="CDD" id="cd11341">
    <property type="entry name" value="AmyAc_Pullulanase_LD-like"/>
    <property type="match status" value="1"/>
</dbReference>
<dbReference type="SMART" id="SM00642">
    <property type="entry name" value="Aamy"/>
    <property type="match status" value="1"/>
</dbReference>
<dbReference type="SUPFAM" id="SSF51445">
    <property type="entry name" value="(Trans)glycosidases"/>
    <property type="match status" value="1"/>
</dbReference>
<keyword evidence="2 9" id="KW-0732">Signal</keyword>
<reference evidence="12" key="1">
    <citation type="submission" date="2011-04" db="EMBL/GenBank/DDBJ databases">
        <title>The complete genome of Treponema brennaborense DSM 12168.</title>
        <authorList>
            <person name="Lucas S."/>
            <person name="Han J."/>
            <person name="Lapidus A."/>
            <person name="Bruce D."/>
            <person name="Goodwin L."/>
            <person name="Pitluck S."/>
            <person name="Peters L."/>
            <person name="Kyrpides N."/>
            <person name="Mavromatis K."/>
            <person name="Ivanova N."/>
            <person name="Mikhailova N."/>
            <person name="Pagani I."/>
            <person name="Teshima H."/>
            <person name="Detter J.C."/>
            <person name="Tapia R."/>
            <person name="Han C."/>
            <person name="Land M."/>
            <person name="Hauser L."/>
            <person name="Markowitz V."/>
            <person name="Cheng J.-F."/>
            <person name="Hugenholtz P."/>
            <person name="Woyke T."/>
            <person name="Wu D."/>
            <person name="Gronow S."/>
            <person name="Wellnitz S."/>
            <person name="Brambilla E."/>
            <person name="Klenk H.-P."/>
            <person name="Eisen J.A."/>
        </authorList>
    </citation>
    <scope>NUCLEOTIDE SEQUENCE [LARGE SCALE GENOMIC DNA]</scope>
    <source>
        <strain evidence="12">DSM 12168 / CIP 105900 / DD5/3</strain>
    </source>
</reference>
<evidence type="ECO:0000256" key="1">
    <source>
        <dbReference type="ARBA" id="ARBA00008061"/>
    </source>
</evidence>
<evidence type="ECO:0000256" key="5">
    <source>
        <dbReference type="ARBA" id="ARBA00023965"/>
    </source>
</evidence>
<dbReference type="InterPro" id="IPR040806">
    <property type="entry name" value="SpuA_C"/>
</dbReference>
<evidence type="ECO:0000256" key="2">
    <source>
        <dbReference type="ARBA" id="ARBA00022729"/>
    </source>
</evidence>
<dbReference type="InterPro" id="IPR013784">
    <property type="entry name" value="Carb-bd-like_fold"/>
</dbReference>
<dbReference type="PANTHER" id="PTHR43002">
    <property type="entry name" value="GLYCOGEN DEBRANCHING ENZYME"/>
    <property type="match status" value="1"/>
</dbReference>
<feature type="domain" description="Glycosyl hydrolase family 13 catalytic" evidence="10">
    <location>
        <begin position="430"/>
        <end position="835"/>
    </location>
</feature>
<dbReference type="SUPFAM" id="SSF49452">
    <property type="entry name" value="Starch-binding domain-like"/>
    <property type="match status" value="1"/>
</dbReference>
<dbReference type="Pfam" id="PF02922">
    <property type="entry name" value="CBM_48"/>
    <property type="match status" value="1"/>
</dbReference>
<evidence type="ECO:0000256" key="7">
    <source>
        <dbReference type="ARBA" id="ARBA00029618"/>
    </source>
</evidence>
<dbReference type="KEGG" id="tbe:Trebr_0685"/>
<feature type="chain" id="PRO_5003312918" description="pullulanase" evidence="9">
    <location>
        <begin position="31"/>
        <end position="941"/>
    </location>
</feature>
<dbReference type="InterPro" id="IPR014756">
    <property type="entry name" value="Ig_E-set"/>
</dbReference>
<dbReference type="STRING" id="906968.Trebr_0685"/>
<dbReference type="RefSeq" id="WP_013757846.1">
    <property type="nucleotide sequence ID" value="NC_015500.1"/>
</dbReference>
<feature type="signal peptide" evidence="9">
    <location>
        <begin position="1"/>
        <end position="30"/>
    </location>
</feature>
<evidence type="ECO:0000256" key="4">
    <source>
        <dbReference type="ARBA" id="ARBA00023295"/>
    </source>
</evidence>
<name>F4LQA6_TREBD</name>
<protein>
    <recommendedName>
        <fullName evidence="6">pullulanase</fullName>
        <ecNumber evidence="6">3.2.1.41</ecNumber>
    </recommendedName>
    <alternativeName>
        <fullName evidence="7">Alpha-dextrin endo-1,6-alpha-glucosidase</fullName>
    </alternativeName>
    <alternativeName>
        <fullName evidence="8">Pullulan 6-glucanohydrolase</fullName>
    </alternativeName>
</protein>
<dbReference type="EMBL" id="CP002696">
    <property type="protein sequence ID" value="AEE16127.1"/>
    <property type="molecule type" value="Genomic_DNA"/>
</dbReference>
<dbReference type="Gene3D" id="3.20.20.80">
    <property type="entry name" value="Glycosidases"/>
    <property type="match status" value="1"/>
</dbReference>
<dbReference type="GO" id="GO:0030246">
    <property type="term" value="F:carbohydrate binding"/>
    <property type="evidence" value="ECO:0007669"/>
    <property type="project" value="InterPro"/>
</dbReference>
<keyword evidence="3" id="KW-0378">Hydrolase</keyword>
<keyword evidence="4" id="KW-0326">Glycosidase</keyword>
<dbReference type="CDD" id="cd02860">
    <property type="entry name" value="E_set_Pullulanase"/>
    <property type="match status" value="1"/>
</dbReference>
<dbReference type="InterPro" id="IPR006047">
    <property type="entry name" value="GH13_cat_dom"/>
</dbReference>
<dbReference type="Pfam" id="PF18033">
    <property type="entry name" value="SpuA_C"/>
    <property type="match status" value="1"/>
</dbReference>
<comment type="similarity">
    <text evidence="1">Belongs to the glycosyl hydrolase 13 family.</text>
</comment>
<evidence type="ECO:0000313" key="12">
    <source>
        <dbReference type="Proteomes" id="UP000006546"/>
    </source>
</evidence>
<dbReference type="eggNOG" id="COG1523">
    <property type="taxonomic scope" value="Bacteria"/>
</dbReference>
<dbReference type="HOGENOM" id="CLU_004744_1_0_12"/>